<evidence type="ECO:0000313" key="3">
    <source>
        <dbReference type="Proteomes" id="UP000629098"/>
    </source>
</evidence>
<keyword evidence="3" id="KW-1185">Reference proteome</keyword>
<accession>A0A8J7C867</accession>
<protein>
    <submittedName>
        <fullName evidence="2">Uncharacterized protein</fullName>
    </submittedName>
</protein>
<dbReference type="EMBL" id="JACXAE010000067">
    <property type="protein sequence ID" value="MBD2774196.1"/>
    <property type="molecule type" value="Genomic_DNA"/>
</dbReference>
<organism evidence="2 3">
    <name type="scientific">Iningainema tapete BLCC-T55</name>
    <dbReference type="NCBI Taxonomy" id="2748662"/>
    <lineage>
        <taxon>Bacteria</taxon>
        <taxon>Bacillati</taxon>
        <taxon>Cyanobacteriota</taxon>
        <taxon>Cyanophyceae</taxon>
        <taxon>Nostocales</taxon>
        <taxon>Scytonemataceae</taxon>
        <taxon>Iningainema tapete</taxon>
    </lineage>
</organism>
<evidence type="ECO:0000256" key="1">
    <source>
        <dbReference type="SAM" id="MobiDB-lite"/>
    </source>
</evidence>
<sequence length="47" mass="5029">MLATADQRYDDASNEPDNPGNVSFGAVESPCWECLVGQGLVVVIEQC</sequence>
<comment type="caution">
    <text evidence="2">The sequence shown here is derived from an EMBL/GenBank/DDBJ whole genome shotgun (WGS) entry which is preliminary data.</text>
</comment>
<gene>
    <name evidence="2" type="ORF">ICL16_19480</name>
</gene>
<proteinExistence type="predicted"/>
<dbReference type="AlphaFoldDB" id="A0A8J7C867"/>
<feature type="region of interest" description="Disordered" evidence="1">
    <location>
        <begin position="1"/>
        <end position="21"/>
    </location>
</feature>
<evidence type="ECO:0000313" key="2">
    <source>
        <dbReference type="EMBL" id="MBD2774196.1"/>
    </source>
</evidence>
<reference evidence="2" key="1">
    <citation type="submission" date="2020-09" db="EMBL/GenBank/DDBJ databases">
        <title>Iningainema tapete sp. nov. (Scytonemataceae, Cyanobacteria) from greenhouses in central Florida (USA) produces two types of nodularin with biosynthetic potential for microcystin-LR and anabaenopeptins.</title>
        <authorList>
            <person name="Berthold D.E."/>
            <person name="Lefler F.W."/>
            <person name="Huang I.-S."/>
            <person name="Abdulla H."/>
            <person name="Zimba P.V."/>
            <person name="Laughinghouse H.D. IV."/>
        </authorList>
    </citation>
    <scope>NUCLEOTIDE SEQUENCE</scope>
    <source>
        <strain evidence="2">BLCCT55</strain>
    </source>
</reference>
<dbReference type="Proteomes" id="UP000629098">
    <property type="component" value="Unassembled WGS sequence"/>
</dbReference>
<name>A0A8J7C867_9CYAN</name>